<accession>A0A4R6IRY3</accession>
<evidence type="ECO:0000313" key="2">
    <source>
        <dbReference type="Proteomes" id="UP000295499"/>
    </source>
</evidence>
<name>A0A4R6IRY3_9SPHI</name>
<gene>
    <name evidence="1" type="ORF">CLV32_1009</name>
</gene>
<dbReference type="EMBL" id="SNWM01000001">
    <property type="protein sequence ID" value="TDO24716.1"/>
    <property type="molecule type" value="Genomic_DNA"/>
</dbReference>
<dbReference type="Proteomes" id="UP000295499">
    <property type="component" value="Unassembled WGS sequence"/>
</dbReference>
<dbReference type="AlphaFoldDB" id="A0A4R6IRY3"/>
<dbReference type="OrthoDB" id="798002at2"/>
<protein>
    <submittedName>
        <fullName evidence="1">Uncharacterized protein</fullName>
    </submittedName>
</protein>
<reference evidence="1 2" key="1">
    <citation type="submission" date="2019-03" db="EMBL/GenBank/DDBJ databases">
        <title>Genomic Encyclopedia of Archaeal and Bacterial Type Strains, Phase II (KMG-II): from individual species to whole genera.</title>
        <authorList>
            <person name="Goeker M."/>
        </authorList>
    </citation>
    <scope>NUCLEOTIDE SEQUENCE [LARGE SCALE GENOMIC DNA]</scope>
    <source>
        <strain evidence="1 2">DSM 19034</strain>
    </source>
</reference>
<evidence type="ECO:0000313" key="1">
    <source>
        <dbReference type="EMBL" id="TDO24716.1"/>
    </source>
</evidence>
<keyword evidence="2" id="KW-1185">Reference proteome</keyword>
<dbReference type="RefSeq" id="WP_133552942.1">
    <property type="nucleotide sequence ID" value="NZ_SNWM01000001.1"/>
</dbReference>
<sequence>MKEESINVNNRISPLSKRIIQLQENGFVYDFQHAGKKIICVQTNSELELCAVKIISLECFMAPGEERRYLYSLETENGLRGLLLNESRCLDHTYQ</sequence>
<comment type="caution">
    <text evidence="1">The sequence shown here is derived from an EMBL/GenBank/DDBJ whole genome shotgun (WGS) entry which is preliminary data.</text>
</comment>
<proteinExistence type="predicted"/>
<organism evidence="1 2">
    <name type="scientific">Pedobacter duraquae</name>
    <dbReference type="NCBI Taxonomy" id="425511"/>
    <lineage>
        <taxon>Bacteria</taxon>
        <taxon>Pseudomonadati</taxon>
        <taxon>Bacteroidota</taxon>
        <taxon>Sphingobacteriia</taxon>
        <taxon>Sphingobacteriales</taxon>
        <taxon>Sphingobacteriaceae</taxon>
        <taxon>Pedobacter</taxon>
    </lineage>
</organism>